<name>T1AIT2_9ZZZZ</name>
<dbReference type="GO" id="GO:0003735">
    <property type="term" value="F:structural constituent of ribosome"/>
    <property type="evidence" value="ECO:0007669"/>
    <property type="project" value="InterPro"/>
</dbReference>
<dbReference type="InterPro" id="IPR020568">
    <property type="entry name" value="Ribosomal_Su5_D2-typ_SF"/>
</dbReference>
<dbReference type="GO" id="GO:0003723">
    <property type="term" value="F:RNA binding"/>
    <property type="evidence" value="ECO:0007669"/>
    <property type="project" value="TreeGrafter"/>
</dbReference>
<dbReference type="PROSITE" id="PS00360">
    <property type="entry name" value="RIBOSOMAL_S9"/>
    <property type="match status" value="1"/>
</dbReference>
<dbReference type="InterPro" id="IPR000754">
    <property type="entry name" value="Ribosomal_uS9"/>
</dbReference>
<keyword evidence="2 4" id="KW-0689">Ribosomal protein</keyword>
<evidence type="ECO:0000256" key="3">
    <source>
        <dbReference type="ARBA" id="ARBA00023274"/>
    </source>
</evidence>
<dbReference type="SUPFAM" id="SSF54211">
    <property type="entry name" value="Ribosomal protein S5 domain 2-like"/>
    <property type="match status" value="1"/>
</dbReference>
<dbReference type="PANTHER" id="PTHR21569">
    <property type="entry name" value="RIBOSOMAL PROTEIN S9"/>
    <property type="match status" value="1"/>
</dbReference>
<gene>
    <name evidence="4" type="ORF">B1B_14766</name>
</gene>
<sequence>MKTQAILTSGKRKTAIARAVTKKGKGIVTINGYPVEFHPVQILREKIFEPIQLVGDKINEINIEVEVHGGGTTGQADAARTAIAKGIVEFFGDDKIE</sequence>
<reference evidence="4" key="2">
    <citation type="journal article" date="2014" name="ISME J.">
        <title>Microbial stratification in low pH oxic and suboxic macroscopic growths along an acid mine drainage.</title>
        <authorList>
            <person name="Mendez-Garcia C."/>
            <person name="Mesa V."/>
            <person name="Sprenger R.R."/>
            <person name="Richter M."/>
            <person name="Diez M.S."/>
            <person name="Solano J."/>
            <person name="Bargiela R."/>
            <person name="Golyshina O.V."/>
            <person name="Manteca A."/>
            <person name="Ramos J.L."/>
            <person name="Gallego J.R."/>
            <person name="Llorente I."/>
            <person name="Martins Dos Santos V.A."/>
            <person name="Jensen O.N."/>
            <person name="Pelaez A.I."/>
            <person name="Sanchez J."/>
            <person name="Ferrer M."/>
        </authorList>
    </citation>
    <scope>NUCLEOTIDE SEQUENCE</scope>
</reference>
<dbReference type="PANTHER" id="PTHR21569:SF16">
    <property type="entry name" value="RIBOSOMAL PROTEIN S16"/>
    <property type="match status" value="1"/>
</dbReference>
<evidence type="ECO:0000256" key="1">
    <source>
        <dbReference type="ARBA" id="ARBA00005251"/>
    </source>
</evidence>
<dbReference type="AlphaFoldDB" id="T1AIT2"/>
<comment type="similarity">
    <text evidence="1">Belongs to the universal ribosomal protein uS9 family.</text>
</comment>
<dbReference type="GO" id="GO:0006412">
    <property type="term" value="P:translation"/>
    <property type="evidence" value="ECO:0007669"/>
    <property type="project" value="InterPro"/>
</dbReference>
<dbReference type="InterPro" id="IPR014721">
    <property type="entry name" value="Ribsml_uS5_D2-typ_fold_subgr"/>
</dbReference>
<dbReference type="EMBL" id="AUZY01009804">
    <property type="protein sequence ID" value="EQD40859.1"/>
    <property type="molecule type" value="Genomic_DNA"/>
</dbReference>
<feature type="non-terminal residue" evidence="4">
    <location>
        <position position="97"/>
    </location>
</feature>
<dbReference type="GO" id="GO:0022627">
    <property type="term" value="C:cytosolic small ribosomal subunit"/>
    <property type="evidence" value="ECO:0007669"/>
    <property type="project" value="TreeGrafter"/>
</dbReference>
<dbReference type="GO" id="GO:0000462">
    <property type="term" value="P:maturation of SSU-rRNA from tricistronic rRNA transcript (SSU-rRNA, 5.8S rRNA, LSU-rRNA)"/>
    <property type="evidence" value="ECO:0007669"/>
    <property type="project" value="TreeGrafter"/>
</dbReference>
<evidence type="ECO:0000256" key="2">
    <source>
        <dbReference type="ARBA" id="ARBA00022980"/>
    </source>
</evidence>
<dbReference type="Gene3D" id="3.30.230.10">
    <property type="match status" value="1"/>
</dbReference>
<reference evidence="4" key="1">
    <citation type="submission" date="2013-08" db="EMBL/GenBank/DDBJ databases">
        <authorList>
            <person name="Mendez C."/>
            <person name="Richter M."/>
            <person name="Ferrer M."/>
            <person name="Sanchez J."/>
        </authorList>
    </citation>
    <scope>NUCLEOTIDE SEQUENCE</scope>
</reference>
<accession>T1AIT2</accession>
<comment type="caution">
    <text evidence="4">The sequence shown here is derived from an EMBL/GenBank/DDBJ whole genome shotgun (WGS) entry which is preliminary data.</text>
</comment>
<organism evidence="4">
    <name type="scientific">mine drainage metagenome</name>
    <dbReference type="NCBI Taxonomy" id="410659"/>
    <lineage>
        <taxon>unclassified sequences</taxon>
        <taxon>metagenomes</taxon>
        <taxon>ecological metagenomes</taxon>
    </lineage>
</organism>
<dbReference type="InterPro" id="IPR020574">
    <property type="entry name" value="Ribosomal_uS9_CS"/>
</dbReference>
<protein>
    <submittedName>
        <fullName evidence="4">30S ribosomal protein S9P</fullName>
    </submittedName>
</protein>
<dbReference type="Pfam" id="PF00380">
    <property type="entry name" value="Ribosomal_S9"/>
    <property type="match status" value="1"/>
</dbReference>
<proteinExistence type="inferred from homology"/>
<keyword evidence="3" id="KW-0687">Ribonucleoprotein</keyword>
<evidence type="ECO:0000313" key="4">
    <source>
        <dbReference type="EMBL" id="EQD40859.1"/>
    </source>
</evidence>